<keyword evidence="3" id="KW-1185">Reference proteome</keyword>
<evidence type="ECO:0000256" key="1">
    <source>
        <dbReference type="SAM" id="MobiDB-lite"/>
    </source>
</evidence>
<feature type="compositionally biased region" description="Basic and acidic residues" evidence="1">
    <location>
        <begin position="154"/>
        <end position="164"/>
    </location>
</feature>
<dbReference type="EMBL" id="BQNB010020547">
    <property type="protein sequence ID" value="GJT97151.1"/>
    <property type="molecule type" value="Genomic_DNA"/>
</dbReference>
<comment type="caution">
    <text evidence="2">The sequence shown here is derived from an EMBL/GenBank/DDBJ whole genome shotgun (WGS) entry which is preliminary data.</text>
</comment>
<dbReference type="Proteomes" id="UP001151760">
    <property type="component" value="Unassembled WGS sequence"/>
</dbReference>
<accession>A0ABQ5IBS3</accession>
<feature type="region of interest" description="Disordered" evidence="1">
    <location>
        <begin position="274"/>
        <end position="313"/>
    </location>
</feature>
<feature type="compositionally biased region" description="Low complexity" evidence="1">
    <location>
        <begin position="182"/>
        <end position="191"/>
    </location>
</feature>
<proteinExistence type="predicted"/>
<gene>
    <name evidence="2" type="ORF">Tco_1092669</name>
</gene>
<organism evidence="2 3">
    <name type="scientific">Tanacetum coccineum</name>
    <dbReference type="NCBI Taxonomy" id="301880"/>
    <lineage>
        <taxon>Eukaryota</taxon>
        <taxon>Viridiplantae</taxon>
        <taxon>Streptophyta</taxon>
        <taxon>Embryophyta</taxon>
        <taxon>Tracheophyta</taxon>
        <taxon>Spermatophyta</taxon>
        <taxon>Magnoliopsida</taxon>
        <taxon>eudicotyledons</taxon>
        <taxon>Gunneridae</taxon>
        <taxon>Pentapetalae</taxon>
        <taxon>asterids</taxon>
        <taxon>campanulids</taxon>
        <taxon>Asterales</taxon>
        <taxon>Asteraceae</taxon>
        <taxon>Asteroideae</taxon>
        <taxon>Anthemideae</taxon>
        <taxon>Anthemidinae</taxon>
        <taxon>Tanacetum</taxon>
    </lineage>
</organism>
<evidence type="ECO:0000313" key="2">
    <source>
        <dbReference type="EMBL" id="GJT97151.1"/>
    </source>
</evidence>
<reference evidence="2" key="1">
    <citation type="journal article" date="2022" name="Int. J. Mol. Sci.">
        <title>Draft Genome of Tanacetum Coccineum: Genomic Comparison of Closely Related Tanacetum-Family Plants.</title>
        <authorList>
            <person name="Yamashiro T."/>
            <person name="Shiraishi A."/>
            <person name="Nakayama K."/>
            <person name="Satake H."/>
        </authorList>
    </citation>
    <scope>NUCLEOTIDE SEQUENCE</scope>
</reference>
<name>A0ABQ5IBS3_9ASTR</name>
<reference evidence="2" key="2">
    <citation type="submission" date="2022-01" db="EMBL/GenBank/DDBJ databases">
        <authorList>
            <person name="Yamashiro T."/>
            <person name="Shiraishi A."/>
            <person name="Satake H."/>
            <person name="Nakayama K."/>
        </authorList>
    </citation>
    <scope>NUCLEOTIDE SEQUENCE</scope>
</reference>
<feature type="compositionally biased region" description="Low complexity" evidence="1">
    <location>
        <begin position="236"/>
        <end position="252"/>
    </location>
</feature>
<feature type="region of interest" description="Disordered" evidence="1">
    <location>
        <begin position="152"/>
        <end position="191"/>
    </location>
</feature>
<sequence length="397" mass="45572">MLDKIWEYCKDVHRYNTYWWHDHGFKKEECDEMGIEIENYDPPEVQVETFEVRKYSFKGGPKFVCVTKEVDYALPLGRRNGSRFKEMIRKEFDMNTHDKMFKQIGCNFRDRLDGFYKVIRLVLGIVGINYYDLVALPSIVLTERGDGVTIIKQRRQDPSGDGVRDLATASRRGRLKDDLESSTETNPSHSSSFLVHHHDYFIQNKFTKLQEKNLTSSSEEHPNERTPSPPPRKKSLSPPQDPSSSPSESSTPTHVAPLPKLHFVIPIKQEPQELPSLQMSPNNPYVSTMDNWPPGPSNTSPPLRVSRPPPGFPNPPPEFEPLPSTQLLFVNINNNTHHLHNNAPPLKNIHHPPPNLGNQDFPNPPNILDFVHPNDMPHLHNMFCQCCSTTRHEIQML</sequence>
<protein>
    <submittedName>
        <fullName evidence="2">Uncharacterized protein</fullName>
    </submittedName>
</protein>
<feature type="compositionally biased region" description="Polar residues" evidence="1">
    <location>
        <begin position="275"/>
        <end position="290"/>
    </location>
</feature>
<feature type="region of interest" description="Disordered" evidence="1">
    <location>
        <begin position="213"/>
        <end position="255"/>
    </location>
</feature>
<evidence type="ECO:0000313" key="3">
    <source>
        <dbReference type="Proteomes" id="UP001151760"/>
    </source>
</evidence>